<organism evidence="2 3">
    <name type="scientific">Halobaculum halobium</name>
    <dbReference type="NCBI Taxonomy" id="3032281"/>
    <lineage>
        <taxon>Archaea</taxon>
        <taxon>Methanobacteriati</taxon>
        <taxon>Methanobacteriota</taxon>
        <taxon>Stenosarchaea group</taxon>
        <taxon>Halobacteria</taxon>
        <taxon>Halobacteriales</taxon>
        <taxon>Haloferacaceae</taxon>
        <taxon>Halobaculum</taxon>
    </lineage>
</organism>
<keyword evidence="3" id="KW-1185">Reference proteome</keyword>
<evidence type="ECO:0000256" key="1">
    <source>
        <dbReference type="SAM" id="MobiDB-lite"/>
    </source>
</evidence>
<dbReference type="Proteomes" id="UP001596443">
    <property type="component" value="Unassembled WGS sequence"/>
</dbReference>
<dbReference type="Gene3D" id="2.130.10.10">
    <property type="entry name" value="YVTN repeat-like/Quinoprotein amine dehydrogenase"/>
    <property type="match status" value="1"/>
</dbReference>
<dbReference type="RefSeq" id="WP_284061819.1">
    <property type="nucleotide sequence ID" value="NZ_CP126158.1"/>
</dbReference>
<dbReference type="EMBL" id="JBHSWX010000012">
    <property type="protein sequence ID" value="MFC6787672.1"/>
    <property type="molecule type" value="Genomic_DNA"/>
</dbReference>
<dbReference type="InterPro" id="IPR015943">
    <property type="entry name" value="WD40/YVTN_repeat-like_dom_sf"/>
</dbReference>
<feature type="region of interest" description="Disordered" evidence="1">
    <location>
        <begin position="1"/>
        <end position="25"/>
    </location>
</feature>
<accession>A0ABD5TH17</accession>
<comment type="caution">
    <text evidence="2">The sequence shown here is derived from an EMBL/GenBank/DDBJ whole genome shotgun (WGS) entry which is preliminary data.</text>
</comment>
<feature type="compositionally biased region" description="Basic and acidic residues" evidence="1">
    <location>
        <begin position="1"/>
        <end position="12"/>
    </location>
</feature>
<reference evidence="2 3" key="1">
    <citation type="journal article" date="2019" name="Int. J. Syst. Evol. Microbiol.">
        <title>The Global Catalogue of Microorganisms (GCM) 10K type strain sequencing project: providing services to taxonomists for standard genome sequencing and annotation.</title>
        <authorList>
            <consortium name="The Broad Institute Genomics Platform"/>
            <consortium name="The Broad Institute Genome Sequencing Center for Infectious Disease"/>
            <person name="Wu L."/>
            <person name="Ma J."/>
        </authorList>
    </citation>
    <scope>NUCLEOTIDE SEQUENCE [LARGE SCALE GENOMIC DNA]</scope>
    <source>
        <strain evidence="2 3">SYNS20</strain>
    </source>
</reference>
<gene>
    <name evidence="2" type="ORF">ACFQFD_17180</name>
</gene>
<protein>
    <submittedName>
        <fullName evidence="2">PQQ-binding-like beta-propeller repeat protein</fullName>
    </submittedName>
</protein>
<proteinExistence type="predicted"/>
<name>A0ABD5TH17_9EURY</name>
<evidence type="ECO:0000313" key="2">
    <source>
        <dbReference type="EMBL" id="MFC6787672.1"/>
    </source>
</evidence>
<dbReference type="AlphaFoldDB" id="A0ABD5TH17"/>
<dbReference type="GeneID" id="81210806"/>
<sequence length="122" mass="12651">MARSRRADGDRRARPRRRAARGRGLGGVSAFGAEDGGQRWRVAVDRVAPVSPAVAAGDTLYVGVGGALRAYALGGGVGVGPYRIDVERWRRELPVRAVAVADGALVVASDDLDGSSGVVVLE</sequence>
<evidence type="ECO:0000313" key="3">
    <source>
        <dbReference type="Proteomes" id="UP001596443"/>
    </source>
</evidence>